<dbReference type="AlphaFoldDB" id="A0A4Z0BDJ9"/>
<dbReference type="Pfam" id="PF00111">
    <property type="entry name" value="Fer2"/>
    <property type="match status" value="1"/>
</dbReference>
<evidence type="ECO:0000313" key="11">
    <source>
        <dbReference type="EMBL" id="TFY96397.1"/>
    </source>
</evidence>
<dbReference type="OrthoDB" id="370747at2"/>
<dbReference type="PANTHER" id="PTHR47354">
    <property type="entry name" value="NADH OXIDOREDUCTASE HCR"/>
    <property type="match status" value="1"/>
</dbReference>
<dbReference type="RefSeq" id="WP_135287042.1">
    <property type="nucleotide sequence ID" value="NZ_SMLL01000009.1"/>
</dbReference>
<dbReference type="Gene3D" id="3.40.50.80">
    <property type="entry name" value="Nucleotide-binding domain of ferredoxin-NADP reductase (FNR) module"/>
    <property type="match status" value="1"/>
</dbReference>
<comment type="cofactor">
    <cofactor evidence="1">
        <name>FMN</name>
        <dbReference type="ChEBI" id="CHEBI:58210"/>
    </cofactor>
</comment>
<dbReference type="Pfam" id="PF22290">
    <property type="entry name" value="DmmA-like_N"/>
    <property type="match status" value="1"/>
</dbReference>
<feature type="domain" description="2Fe-2S ferredoxin-type" evidence="9">
    <location>
        <begin position="231"/>
        <end position="316"/>
    </location>
</feature>
<evidence type="ECO:0000313" key="12">
    <source>
        <dbReference type="Proteomes" id="UP000297564"/>
    </source>
</evidence>
<gene>
    <name evidence="11" type="ORF">EZ242_20315</name>
</gene>
<dbReference type="InterPro" id="IPR054582">
    <property type="entry name" value="DmmA-like_N"/>
</dbReference>
<dbReference type="PRINTS" id="PR00409">
    <property type="entry name" value="PHDIOXRDTASE"/>
</dbReference>
<dbReference type="SUPFAM" id="SSF63380">
    <property type="entry name" value="Riboflavin synthase domain-like"/>
    <property type="match status" value="1"/>
</dbReference>
<dbReference type="PROSITE" id="PS51085">
    <property type="entry name" value="2FE2S_FER_2"/>
    <property type="match status" value="1"/>
</dbReference>
<evidence type="ECO:0000259" key="10">
    <source>
        <dbReference type="PROSITE" id="PS51384"/>
    </source>
</evidence>
<feature type="domain" description="FAD-binding FR-type" evidence="10">
    <location>
        <begin position="1"/>
        <end position="103"/>
    </location>
</feature>
<dbReference type="InterPro" id="IPR017927">
    <property type="entry name" value="FAD-bd_FR_type"/>
</dbReference>
<dbReference type="InterPro" id="IPR039261">
    <property type="entry name" value="FNR_nucleotide-bd"/>
</dbReference>
<proteinExistence type="predicted"/>
<dbReference type="PROSITE" id="PS51384">
    <property type="entry name" value="FAD_FR"/>
    <property type="match status" value="1"/>
</dbReference>
<evidence type="ECO:0000256" key="7">
    <source>
        <dbReference type="ARBA" id="ARBA00023004"/>
    </source>
</evidence>
<dbReference type="PROSITE" id="PS00197">
    <property type="entry name" value="2FE2S_FER_1"/>
    <property type="match status" value="1"/>
</dbReference>
<dbReference type="GO" id="GO:0016491">
    <property type="term" value="F:oxidoreductase activity"/>
    <property type="evidence" value="ECO:0007669"/>
    <property type="project" value="UniProtKB-KW"/>
</dbReference>
<keyword evidence="6" id="KW-0560">Oxidoreductase</keyword>
<evidence type="ECO:0000256" key="2">
    <source>
        <dbReference type="ARBA" id="ARBA00022630"/>
    </source>
</evidence>
<evidence type="ECO:0000256" key="3">
    <source>
        <dbReference type="ARBA" id="ARBA00022643"/>
    </source>
</evidence>
<keyword evidence="7" id="KW-0408">Iron</keyword>
<dbReference type="PANTHER" id="PTHR47354:SF1">
    <property type="entry name" value="CARNITINE MONOOXYGENASE REDUCTASE SUBUNIT"/>
    <property type="match status" value="1"/>
</dbReference>
<keyword evidence="12" id="KW-1185">Reference proteome</keyword>
<evidence type="ECO:0000259" key="9">
    <source>
        <dbReference type="PROSITE" id="PS51085"/>
    </source>
</evidence>
<evidence type="ECO:0000256" key="8">
    <source>
        <dbReference type="ARBA" id="ARBA00023014"/>
    </source>
</evidence>
<dbReference type="InterPro" id="IPR050415">
    <property type="entry name" value="MRET"/>
</dbReference>
<dbReference type="SUPFAM" id="SSF52343">
    <property type="entry name" value="Ferredoxin reductase-like, C-terminal NADP-linked domain"/>
    <property type="match status" value="1"/>
</dbReference>
<organism evidence="11 12">
    <name type="scientific">Ramlibacter rhizophilus</name>
    <dbReference type="NCBI Taxonomy" id="1781167"/>
    <lineage>
        <taxon>Bacteria</taxon>
        <taxon>Pseudomonadati</taxon>
        <taxon>Pseudomonadota</taxon>
        <taxon>Betaproteobacteria</taxon>
        <taxon>Burkholderiales</taxon>
        <taxon>Comamonadaceae</taxon>
        <taxon>Ramlibacter</taxon>
    </lineage>
</organism>
<dbReference type="Gene3D" id="2.40.30.10">
    <property type="entry name" value="Translation factors"/>
    <property type="match status" value="1"/>
</dbReference>
<dbReference type="InterPro" id="IPR001041">
    <property type="entry name" value="2Fe-2S_ferredoxin-type"/>
</dbReference>
<evidence type="ECO:0000256" key="6">
    <source>
        <dbReference type="ARBA" id="ARBA00023002"/>
    </source>
</evidence>
<dbReference type="GO" id="GO:0046872">
    <property type="term" value="F:metal ion binding"/>
    <property type="evidence" value="ECO:0007669"/>
    <property type="project" value="UniProtKB-KW"/>
</dbReference>
<dbReference type="SUPFAM" id="SSF54292">
    <property type="entry name" value="2Fe-2S ferredoxin-like"/>
    <property type="match status" value="1"/>
</dbReference>
<evidence type="ECO:0000256" key="4">
    <source>
        <dbReference type="ARBA" id="ARBA00022714"/>
    </source>
</evidence>
<dbReference type="EMBL" id="SMLL01000009">
    <property type="protein sequence ID" value="TFY96397.1"/>
    <property type="molecule type" value="Genomic_DNA"/>
</dbReference>
<keyword evidence="8" id="KW-0411">Iron-sulfur</keyword>
<dbReference type="Gene3D" id="3.10.20.30">
    <property type="match status" value="1"/>
</dbReference>
<comment type="caution">
    <text evidence="11">The sequence shown here is derived from an EMBL/GenBank/DDBJ whole genome shotgun (WGS) entry which is preliminary data.</text>
</comment>
<dbReference type="InterPro" id="IPR006058">
    <property type="entry name" value="2Fe2S_fd_BS"/>
</dbReference>
<sequence>MTTMQVKVLRRQMQAEGIDSFELGREDGAPLPAFSAGSHIDIHLPGNLIRQYSLCNDQGETHRYRIAVLRDPASRGGSVAMHEHIKEGDLVTISEPRNHFALEHAPHTLLLAGGIGITPLLCMAQRLGTSGGSFELHYCTRSPARTAFRDEVAAFGERAHLHYDDGDAAQKLDLPAVLAAQPAGARLYVCGPTGFIDFVVKTAKERGWPADRIHLEYFGAAPQDTTGDQAFEVRLASTGKAYTIPADKSVTEALHEQGVEILVSCEQGVCGTCITRVLEGECDHRDLYFTDEEKAANDQFTPCCSRAKSKVLVLDL</sequence>
<dbReference type="Proteomes" id="UP000297564">
    <property type="component" value="Unassembled WGS sequence"/>
</dbReference>
<accession>A0A4Z0BDJ9</accession>
<dbReference type="CDD" id="cd06185">
    <property type="entry name" value="PDR_like"/>
    <property type="match status" value="1"/>
</dbReference>
<dbReference type="InterPro" id="IPR012675">
    <property type="entry name" value="Beta-grasp_dom_sf"/>
</dbReference>
<dbReference type="CDD" id="cd00207">
    <property type="entry name" value="fer2"/>
    <property type="match status" value="1"/>
</dbReference>
<evidence type="ECO:0000256" key="5">
    <source>
        <dbReference type="ARBA" id="ARBA00022723"/>
    </source>
</evidence>
<keyword evidence="3" id="KW-0288">FMN</keyword>
<evidence type="ECO:0000256" key="1">
    <source>
        <dbReference type="ARBA" id="ARBA00001917"/>
    </source>
</evidence>
<dbReference type="InterPro" id="IPR036010">
    <property type="entry name" value="2Fe-2S_ferredoxin-like_sf"/>
</dbReference>
<keyword evidence="2" id="KW-0285">Flavoprotein</keyword>
<keyword evidence="4" id="KW-0001">2Fe-2S</keyword>
<keyword evidence="5" id="KW-0479">Metal-binding</keyword>
<reference evidence="11 12" key="1">
    <citation type="submission" date="2019-03" db="EMBL/GenBank/DDBJ databases">
        <title>Ramlibacter rhizophilus CCTCC AB2015357, whole genome shotgun sequence.</title>
        <authorList>
            <person name="Zhang X."/>
            <person name="Feng G."/>
            <person name="Zhu H."/>
        </authorList>
    </citation>
    <scope>NUCLEOTIDE SEQUENCE [LARGE SCALE GENOMIC DNA]</scope>
    <source>
        <strain evidence="11 12">CCTCC AB2015357</strain>
    </source>
</reference>
<dbReference type="GO" id="GO:0051537">
    <property type="term" value="F:2 iron, 2 sulfur cluster binding"/>
    <property type="evidence" value="ECO:0007669"/>
    <property type="project" value="UniProtKB-KW"/>
</dbReference>
<dbReference type="InterPro" id="IPR017938">
    <property type="entry name" value="Riboflavin_synthase-like_b-brl"/>
</dbReference>
<protein>
    <submittedName>
        <fullName evidence="11">Oxidoreductase</fullName>
    </submittedName>
</protein>
<name>A0A4Z0BDJ9_9BURK</name>